<dbReference type="GO" id="GO:0004766">
    <property type="term" value="F:spermidine synthase activity"/>
    <property type="evidence" value="ECO:0007669"/>
    <property type="project" value="UniProtKB-UniRule"/>
</dbReference>
<dbReference type="EC" id="2.5.1.16" evidence="5"/>
<evidence type="ECO:0000256" key="4">
    <source>
        <dbReference type="ARBA" id="ARBA00023115"/>
    </source>
</evidence>
<dbReference type="PROSITE" id="PS51006">
    <property type="entry name" value="PABS_2"/>
    <property type="match status" value="1"/>
</dbReference>
<evidence type="ECO:0000256" key="5">
    <source>
        <dbReference type="HAMAP-Rule" id="MF_00198"/>
    </source>
</evidence>
<dbReference type="InterPro" id="IPR029063">
    <property type="entry name" value="SAM-dependent_MTases_sf"/>
</dbReference>
<sequence>MSQKRSNSNIWMTDRLSIGERYHSLISQVLYQGKSQYQNISVVKLFNESKALYLDNQLQSTTADEFIYHESLIHIPFISHKNPENVLIIGAGEGATAREALKWNSVKKITLIEIDEDVILSCNKYLPEMSLGAYQDSKVEIIITDARDFLKNNKNKYDVIICDLCDQIFDENNILNNSFLLSCKNILSQNGIMCIQSGEIPVIQNPLFEKYLFLVKSLFLSMKLYSVWIPSYCRNWAFILLSDNKITLNSIEDIKNTINCNLSQNLKFINEKAYLGLFHPPKYIQEFEK</sequence>
<dbReference type="UniPathway" id="UPA00248">
    <property type="reaction ID" value="UER00314"/>
</dbReference>
<comment type="catalytic activity">
    <reaction evidence="5">
        <text>S-adenosyl 3-(methylsulfanyl)propylamine + putrescine = S-methyl-5'-thioadenosine + spermidine + H(+)</text>
        <dbReference type="Rhea" id="RHEA:12721"/>
        <dbReference type="ChEBI" id="CHEBI:15378"/>
        <dbReference type="ChEBI" id="CHEBI:17509"/>
        <dbReference type="ChEBI" id="CHEBI:57443"/>
        <dbReference type="ChEBI" id="CHEBI:57834"/>
        <dbReference type="ChEBI" id="CHEBI:326268"/>
        <dbReference type="EC" id="2.5.1.16"/>
    </reaction>
</comment>
<dbReference type="InterPro" id="IPR037163">
    <property type="entry name" value="Spermidine_synt_N_sf"/>
</dbReference>
<comment type="function">
    <text evidence="5">Catalyzes the irreversible transfer of a propylamine group from the amino donor S-adenosylmethioninamine (decarboxy-AdoMet) to putrescine (1,4-diaminobutane) to yield spermidine.</text>
</comment>
<dbReference type="RefSeq" id="WP_148697033.1">
    <property type="nucleotide sequence ID" value="NZ_CP017834.1"/>
</dbReference>
<reference evidence="8 9" key="1">
    <citation type="submission" date="2016-10" db="EMBL/GenBank/DDBJ databases">
        <title>Silvanigrella aquatica sp. nov., isolated from a freshwater lake located in the Black Forest, Germany, description of Silvanigrellaceae fam. nov., Silvanigrellales ord. nov., reclassification of the order Bdellovibrionales in the class Oligoflexia, reclassification of the families Bacteriovoracaceae and Halobacteriovoraceae in the new order Bacteriovoracales ord. nov., and reclassification of the family Pseudobacteriovoracaceae in the order Oligoflexiales.</title>
        <authorList>
            <person name="Hahn M.W."/>
            <person name="Schmidt J."/>
            <person name="Koll U."/>
            <person name="Rohde M."/>
            <person name="Verbag S."/>
            <person name="Pitt A."/>
            <person name="Nakai R."/>
            <person name="Naganuma T."/>
            <person name="Lang E."/>
        </authorList>
    </citation>
    <scope>NUCLEOTIDE SEQUENCE [LARGE SCALE GENOMIC DNA]</scope>
    <source>
        <strain evidence="8 9">MWH-Nonnen-W8red</strain>
    </source>
</reference>
<keyword evidence="3 5" id="KW-0745">Spermidine biosynthesis</keyword>
<accession>A0A1L4CZC8</accession>
<dbReference type="OrthoDB" id="9793120at2"/>
<dbReference type="PANTHER" id="PTHR11558">
    <property type="entry name" value="SPERMIDINE/SPERMINE SYNTHASE"/>
    <property type="match status" value="1"/>
</dbReference>
<dbReference type="GO" id="GO:0008295">
    <property type="term" value="P:spermidine biosynthetic process"/>
    <property type="evidence" value="ECO:0007669"/>
    <property type="project" value="UniProtKB-UniRule"/>
</dbReference>
<feature type="binding site" evidence="5">
    <location>
        <position position="93"/>
    </location>
    <ligand>
        <name>spermidine</name>
        <dbReference type="ChEBI" id="CHEBI:57834"/>
    </ligand>
</feature>
<comment type="subunit">
    <text evidence="5">Homodimer or homotetramer.</text>
</comment>
<gene>
    <name evidence="5" type="primary">speE</name>
    <name evidence="8" type="ORF">AXG55_05045</name>
</gene>
<dbReference type="InterPro" id="IPR035246">
    <property type="entry name" value="Spermidine_synt_N"/>
</dbReference>
<keyword evidence="2 5" id="KW-0808">Transferase</keyword>
<feature type="binding site" evidence="5">
    <location>
        <position position="38"/>
    </location>
    <ligand>
        <name>S-methyl-5'-thioadenosine</name>
        <dbReference type="ChEBI" id="CHEBI:17509"/>
    </ligand>
</feature>
<dbReference type="InterPro" id="IPR030374">
    <property type="entry name" value="PABS"/>
</dbReference>
<dbReference type="Gene3D" id="3.40.50.150">
    <property type="entry name" value="Vaccinia Virus protein VP39"/>
    <property type="match status" value="1"/>
</dbReference>
<keyword evidence="4 5" id="KW-0620">Polyamine biosynthesis</keyword>
<evidence type="ECO:0000256" key="1">
    <source>
        <dbReference type="ARBA" id="ARBA00007867"/>
    </source>
</evidence>
<evidence type="ECO:0000313" key="8">
    <source>
        <dbReference type="EMBL" id="APJ03302.1"/>
    </source>
</evidence>
<evidence type="ECO:0000259" key="7">
    <source>
        <dbReference type="PROSITE" id="PS51006"/>
    </source>
</evidence>
<dbReference type="Gene3D" id="2.30.140.10">
    <property type="entry name" value="Spermidine synthase, tetramerisation domain"/>
    <property type="match status" value="1"/>
</dbReference>
<feature type="binding site" evidence="5">
    <location>
        <position position="69"/>
    </location>
    <ligand>
        <name>spermidine</name>
        <dbReference type="ChEBI" id="CHEBI:57834"/>
    </ligand>
</feature>
<proteinExistence type="inferred from homology"/>
<feature type="binding site" evidence="5">
    <location>
        <begin position="145"/>
        <end position="146"/>
    </location>
    <ligand>
        <name>S-methyl-5'-thioadenosine</name>
        <dbReference type="ChEBI" id="CHEBI:17509"/>
    </ligand>
</feature>
<dbReference type="SUPFAM" id="SSF53335">
    <property type="entry name" value="S-adenosyl-L-methionine-dependent methyltransferases"/>
    <property type="match status" value="1"/>
</dbReference>
<dbReference type="Proteomes" id="UP000184731">
    <property type="component" value="Chromosome"/>
</dbReference>
<dbReference type="KEGG" id="saqi:AXG55_05045"/>
<dbReference type="STRING" id="1915309.AXG55_05045"/>
<organism evidence="8 9">
    <name type="scientific">Silvanigrella aquatica</name>
    <dbReference type="NCBI Taxonomy" id="1915309"/>
    <lineage>
        <taxon>Bacteria</taxon>
        <taxon>Pseudomonadati</taxon>
        <taxon>Bdellovibrionota</taxon>
        <taxon>Oligoflexia</taxon>
        <taxon>Silvanigrellales</taxon>
        <taxon>Silvanigrellaceae</taxon>
        <taxon>Silvanigrella</taxon>
    </lineage>
</organism>
<keyword evidence="9" id="KW-1185">Reference proteome</keyword>
<comment type="caution">
    <text evidence="5">Lacks conserved residue(s) required for the propagation of feature annotation.</text>
</comment>
<dbReference type="Pfam" id="PF01564">
    <property type="entry name" value="Spermine_synth"/>
    <property type="match status" value="1"/>
</dbReference>
<comment type="similarity">
    <text evidence="1 5">Belongs to the spermidine/spermine synthase family.</text>
</comment>
<feature type="binding site" evidence="5">
    <location>
        <position position="113"/>
    </location>
    <ligand>
        <name>S-methyl-5'-thioadenosine</name>
        <dbReference type="ChEBI" id="CHEBI:17509"/>
    </ligand>
</feature>
<dbReference type="HAMAP" id="MF_00198">
    <property type="entry name" value="Spermidine_synth"/>
    <property type="match status" value="1"/>
</dbReference>
<comment type="pathway">
    <text evidence="5">Amine and polyamine biosynthesis; spermidine biosynthesis; spermidine from putrescine: step 1/1.</text>
</comment>
<dbReference type="CDD" id="cd02440">
    <property type="entry name" value="AdoMet_MTases"/>
    <property type="match status" value="1"/>
</dbReference>
<feature type="domain" description="PABS" evidence="7">
    <location>
        <begin position="9"/>
        <end position="243"/>
    </location>
</feature>
<evidence type="ECO:0000256" key="2">
    <source>
        <dbReference type="ARBA" id="ARBA00022679"/>
    </source>
</evidence>
<name>A0A1L4CZC8_9BACT</name>
<protein>
    <recommendedName>
        <fullName evidence="5">Polyamine aminopropyltransferase</fullName>
    </recommendedName>
    <alternativeName>
        <fullName evidence="5">Putrescine aminopropyltransferase</fullName>
        <shortName evidence="5">PAPT</shortName>
    </alternativeName>
    <alternativeName>
        <fullName evidence="5">Spermidine synthase</fullName>
        <shortName evidence="5">SPDS</shortName>
        <shortName evidence="5">SPDSY</shortName>
        <ecNumber evidence="5">2.5.1.16</ecNumber>
    </alternativeName>
</protein>
<evidence type="ECO:0000256" key="3">
    <source>
        <dbReference type="ARBA" id="ARBA00023066"/>
    </source>
</evidence>
<evidence type="ECO:0000313" key="9">
    <source>
        <dbReference type="Proteomes" id="UP000184731"/>
    </source>
</evidence>
<evidence type="ECO:0000256" key="6">
    <source>
        <dbReference type="PROSITE-ProRule" id="PRU00354"/>
    </source>
</evidence>
<feature type="active site" description="Proton acceptor" evidence="5 6">
    <location>
        <position position="163"/>
    </location>
</feature>
<dbReference type="EMBL" id="CP017834">
    <property type="protein sequence ID" value="APJ03302.1"/>
    <property type="molecule type" value="Genomic_DNA"/>
</dbReference>
<dbReference type="PANTHER" id="PTHR11558:SF11">
    <property type="entry name" value="SPERMIDINE SYNTHASE"/>
    <property type="match status" value="1"/>
</dbReference>
<dbReference type="AlphaFoldDB" id="A0A1L4CZC8"/>
<dbReference type="InterPro" id="IPR001045">
    <property type="entry name" value="Spermi_synthase"/>
</dbReference>
<dbReference type="Pfam" id="PF17284">
    <property type="entry name" value="Spermine_synt_N"/>
    <property type="match status" value="1"/>
</dbReference>